<dbReference type="Gene3D" id="1.20.1530.20">
    <property type="match status" value="1"/>
</dbReference>
<dbReference type="Proteomes" id="UP000741863">
    <property type="component" value="Unassembled WGS sequence"/>
</dbReference>
<protein>
    <submittedName>
        <fullName evidence="7">BASS family bile acid:Na+ symporter</fullName>
    </submittedName>
</protein>
<keyword evidence="8" id="KW-1185">Reference proteome</keyword>
<evidence type="ECO:0000313" key="8">
    <source>
        <dbReference type="Proteomes" id="UP000741863"/>
    </source>
</evidence>
<feature type="transmembrane region" description="Helical" evidence="6">
    <location>
        <begin position="36"/>
        <end position="58"/>
    </location>
</feature>
<evidence type="ECO:0000256" key="4">
    <source>
        <dbReference type="ARBA" id="ARBA00023136"/>
    </source>
</evidence>
<feature type="region of interest" description="Disordered" evidence="5">
    <location>
        <begin position="308"/>
        <end position="329"/>
    </location>
</feature>
<evidence type="ECO:0000256" key="3">
    <source>
        <dbReference type="ARBA" id="ARBA00022989"/>
    </source>
</evidence>
<gene>
    <name evidence="7" type="ORF">JOD17_003862</name>
</gene>
<feature type="transmembrane region" description="Helical" evidence="6">
    <location>
        <begin position="133"/>
        <end position="154"/>
    </location>
</feature>
<dbReference type="EMBL" id="JAFBEC010000016">
    <property type="protein sequence ID" value="MBM7634736.1"/>
    <property type="molecule type" value="Genomic_DNA"/>
</dbReference>
<name>A0ABS2PHC6_9BACL</name>
<organism evidence="7 8">
    <name type="scientific">Geomicrobium sediminis</name>
    <dbReference type="NCBI Taxonomy" id="1347788"/>
    <lineage>
        <taxon>Bacteria</taxon>
        <taxon>Bacillati</taxon>
        <taxon>Bacillota</taxon>
        <taxon>Bacilli</taxon>
        <taxon>Bacillales</taxon>
        <taxon>Geomicrobium</taxon>
    </lineage>
</organism>
<dbReference type="RefSeq" id="WP_204699510.1">
    <property type="nucleotide sequence ID" value="NZ_JAFBEC010000016.1"/>
</dbReference>
<dbReference type="Pfam" id="PF01758">
    <property type="entry name" value="SBF"/>
    <property type="match status" value="1"/>
</dbReference>
<dbReference type="InterPro" id="IPR004710">
    <property type="entry name" value="Bilac:Na_transpt"/>
</dbReference>
<comment type="subcellular location">
    <subcellularLocation>
        <location evidence="1">Membrane</location>
        <topology evidence="1">Multi-pass membrane protein</topology>
    </subcellularLocation>
</comment>
<dbReference type="InterPro" id="IPR002657">
    <property type="entry name" value="BilAc:Na_symport/Acr3"/>
</dbReference>
<feature type="transmembrane region" description="Helical" evidence="6">
    <location>
        <begin position="12"/>
        <end position="30"/>
    </location>
</feature>
<feature type="transmembrane region" description="Helical" evidence="6">
    <location>
        <begin position="192"/>
        <end position="211"/>
    </location>
</feature>
<feature type="transmembrane region" description="Helical" evidence="6">
    <location>
        <begin position="98"/>
        <end position="121"/>
    </location>
</feature>
<keyword evidence="3 6" id="KW-1133">Transmembrane helix</keyword>
<evidence type="ECO:0000256" key="6">
    <source>
        <dbReference type="SAM" id="Phobius"/>
    </source>
</evidence>
<dbReference type="PANTHER" id="PTHR10361:SF28">
    <property type="entry name" value="P3 PROTEIN-RELATED"/>
    <property type="match status" value="1"/>
</dbReference>
<reference evidence="7 8" key="1">
    <citation type="submission" date="2021-01" db="EMBL/GenBank/DDBJ databases">
        <title>Genomic Encyclopedia of Type Strains, Phase IV (KMG-IV): sequencing the most valuable type-strain genomes for metagenomic binning, comparative biology and taxonomic classification.</title>
        <authorList>
            <person name="Goeker M."/>
        </authorList>
    </citation>
    <scope>NUCLEOTIDE SEQUENCE [LARGE SCALE GENOMIC DNA]</scope>
    <source>
        <strain evidence="7 8">DSM 25540</strain>
    </source>
</reference>
<keyword evidence="4 6" id="KW-0472">Membrane</keyword>
<sequence length="329" mass="34564">MKFLASVSTFAGRYFAVLVIIAAFTAFLMPDPFIPINSYVPILLGIVMLGMGMTLKPVDFTLVAKKPTPVLLGLLFQYTIMPLTAFLIALALSLPPELAAGLVLLGSVPGGTSSNVMVYLAKGDLPLSITMTSISTLVAPIATPAILFLLAGQWMPVNFMSMFTMIIQVIIIPVAIGLLLRKFVPAFVDKTVTVMPLVSVVAILAIMSGAVGANADTLASAGLIAFVAVMLHNAAGLALGYAAATISKLTPSQRRAVSIEIGMQNTGLGVTLATAHLSPLAAIPSVIGTAWHNITGPIMATYWSKRPLKQDTPKDQDPKTPELNVTPHS</sequence>
<comment type="caution">
    <text evidence="7">The sequence shown here is derived from an EMBL/GenBank/DDBJ whole genome shotgun (WGS) entry which is preliminary data.</text>
</comment>
<evidence type="ECO:0000256" key="2">
    <source>
        <dbReference type="ARBA" id="ARBA00022692"/>
    </source>
</evidence>
<feature type="transmembrane region" description="Helical" evidence="6">
    <location>
        <begin position="223"/>
        <end position="244"/>
    </location>
</feature>
<evidence type="ECO:0000256" key="1">
    <source>
        <dbReference type="ARBA" id="ARBA00004141"/>
    </source>
</evidence>
<keyword evidence="2 6" id="KW-0812">Transmembrane</keyword>
<dbReference type="PANTHER" id="PTHR10361">
    <property type="entry name" value="SODIUM-BILE ACID COTRANSPORTER"/>
    <property type="match status" value="1"/>
</dbReference>
<evidence type="ECO:0000256" key="5">
    <source>
        <dbReference type="SAM" id="MobiDB-lite"/>
    </source>
</evidence>
<feature type="compositionally biased region" description="Basic and acidic residues" evidence="5">
    <location>
        <begin position="308"/>
        <end position="320"/>
    </location>
</feature>
<feature type="transmembrane region" description="Helical" evidence="6">
    <location>
        <begin position="70"/>
        <end position="92"/>
    </location>
</feature>
<evidence type="ECO:0000313" key="7">
    <source>
        <dbReference type="EMBL" id="MBM7634736.1"/>
    </source>
</evidence>
<dbReference type="InterPro" id="IPR038770">
    <property type="entry name" value="Na+/solute_symporter_sf"/>
</dbReference>
<feature type="transmembrane region" description="Helical" evidence="6">
    <location>
        <begin position="160"/>
        <end position="180"/>
    </location>
</feature>
<proteinExistence type="predicted"/>
<accession>A0ABS2PHC6</accession>